<dbReference type="Pfam" id="PF00144">
    <property type="entry name" value="Beta-lactamase"/>
    <property type="match status" value="1"/>
</dbReference>
<dbReference type="InterPro" id="IPR001466">
    <property type="entry name" value="Beta-lactam-related"/>
</dbReference>
<evidence type="ECO:0000256" key="1">
    <source>
        <dbReference type="SAM" id="MobiDB-lite"/>
    </source>
</evidence>
<feature type="compositionally biased region" description="Basic and acidic residues" evidence="1">
    <location>
        <begin position="1"/>
        <end position="15"/>
    </location>
</feature>
<name>A0A934NP06_9NOCA</name>
<keyword evidence="3" id="KW-0378">Hydrolase</keyword>
<dbReference type="InterPro" id="IPR050789">
    <property type="entry name" value="Diverse_Enzym_Activities"/>
</dbReference>
<dbReference type="InterPro" id="IPR012338">
    <property type="entry name" value="Beta-lactam/transpept-like"/>
</dbReference>
<sequence length="420" mass="44836">MRRSRRNEAERDKRTGVPVIGGDPGRVPVGVTLDNWQSSSQLHWTFQHVADFLPTAVISRGGGPVAKLPVAGSVSAADLNDVATTRSDGMPTTVGDVMGTTATDGWAVAHRGTLLVEEYFGGMVPETSHLLMSVSKSLVAAVVGALRDSGAIDVDALLTAYVPVLANSGYAGATVRNLLDMRSGITFSENYLDPLAEVRLLEEAIGWAPRVHPDVPSTMYDFLLTLPQKSIHGGAFEYRSCETDVLGWICEAASGIRMPELMSQLVWSKIGARHDATIGIDSTGAGMFDGGINATLTDLIRFGSLYLRDGVSLTGEQVFSAGWLADTVDGGFDSREAFANSPDDLRMPGGMYRNQCWFPYEGNNVLLCLGIHGQMIYVNRSAGVVAAKLSSWPVPQDAQMLFSTIRAFDAVSAALNASTA</sequence>
<evidence type="ECO:0000313" key="3">
    <source>
        <dbReference type="EMBL" id="MBJ8338660.1"/>
    </source>
</evidence>
<accession>A0A934NP06</accession>
<dbReference type="AlphaFoldDB" id="A0A934NP06"/>
<feature type="region of interest" description="Disordered" evidence="1">
    <location>
        <begin position="1"/>
        <end position="23"/>
    </location>
</feature>
<dbReference type="PANTHER" id="PTHR43283">
    <property type="entry name" value="BETA-LACTAMASE-RELATED"/>
    <property type="match status" value="1"/>
</dbReference>
<keyword evidence="4" id="KW-1185">Reference proteome</keyword>
<feature type="domain" description="Beta-lactamase-related" evidence="2">
    <location>
        <begin position="105"/>
        <end position="400"/>
    </location>
</feature>
<gene>
    <name evidence="3" type="ORF">JGU71_07165</name>
</gene>
<protein>
    <submittedName>
        <fullName evidence="3">Serine hydrolase</fullName>
    </submittedName>
</protein>
<comment type="caution">
    <text evidence="3">The sequence shown here is derived from an EMBL/GenBank/DDBJ whole genome shotgun (WGS) entry which is preliminary data.</text>
</comment>
<organism evidence="3 4">
    <name type="scientific">Antrihabitans stalagmiti</name>
    <dbReference type="NCBI Taxonomy" id="2799499"/>
    <lineage>
        <taxon>Bacteria</taxon>
        <taxon>Bacillati</taxon>
        <taxon>Actinomycetota</taxon>
        <taxon>Actinomycetes</taxon>
        <taxon>Mycobacteriales</taxon>
        <taxon>Nocardiaceae</taxon>
        <taxon>Antrihabitans</taxon>
    </lineage>
</organism>
<proteinExistence type="predicted"/>
<dbReference type="EMBL" id="JAEMNV010000002">
    <property type="protein sequence ID" value="MBJ8338660.1"/>
    <property type="molecule type" value="Genomic_DNA"/>
</dbReference>
<dbReference type="GO" id="GO:0016787">
    <property type="term" value="F:hydrolase activity"/>
    <property type="evidence" value="ECO:0007669"/>
    <property type="project" value="UniProtKB-KW"/>
</dbReference>
<dbReference type="Proteomes" id="UP000655868">
    <property type="component" value="Unassembled WGS sequence"/>
</dbReference>
<evidence type="ECO:0000313" key="4">
    <source>
        <dbReference type="Proteomes" id="UP000655868"/>
    </source>
</evidence>
<evidence type="ECO:0000259" key="2">
    <source>
        <dbReference type="Pfam" id="PF00144"/>
    </source>
</evidence>
<reference evidence="3" key="1">
    <citation type="submission" date="2020-12" db="EMBL/GenBank/DDBJ databases">
        <title>Antrihabitans popcorni sp. nov. and Antrihabitans auranticaus sp. nov., isolated from a larva cave.</title>
        <authorList>
            <person name="Lee S.D."/>
            <person name="Kim I.S."/>
        </authorList>
    </citation>
    <scope>NUCLEOTIDE SEQUENCE</scope>
    <source>
        <strain evidence="3">YC3-6</strain>
    </source>
</reference>
<dbReference type="Gene3D" id="3.40.710.10">
    <property type="entry name" value="DD-peptidase/beta-lactamase superfamily"/>
    <property type="match status" value="1"/>
</dbReference>
<dbReference type="PANTHER" id="PTHR43283:SF7">
    <property type="entry name" value="BETA-LACTAMASE-RELATED DOMAIN-CONTAINING PROTEIN"/>
    <property type="match status" value="1"/>
</dbReference>
<dbReference type="SUPFAM" id="SSF56601">
    <property type="entry name" value="beta-lactamase/transpeptidase-like"/>
    <property type="match status" value="1"/>
</dbReference>